<protein>
    <recommendedName>
        <fullName evidence="7">Cell cycle control protein</fullName>
    </recommendedName>
</protein>
<dbReference type="Proteomes" id="UP000694050">
    <property type="component" value="Unassembled WGS sequence"/>
</dbReference>
<dbReference type="PANTHER" id="PTHR28042:SF1">
    <property type="entry name" value="E3 UBIQUITIN-PROTEIN LIGASE COMPLEX SLX5-SLX8 SUBUNIT SLX5"/>
    <property type="match status" value="1"/>
</dbReference>
<dbReference type="PROSITE" id="PS00518">
    <property type="entry name" value="ZF_RING_1"/>
    <property type="match status" value="1"/>
</dbReference>
<dbReference type="InterPro" id="IPR038886">
    <property type="entry name" value="E3_SLX5/Rfp1"/>
</dbReference>
<dbReference type="EMBL" id="JAELUQ010000009">
    <property type="protein sequence ID" value="KAG7408340.1"/>
    <property type="molecule type" value="Genomic_DNA"/>
</dbReference>
<dbReference type="GO" id="GO:0008270">
    <property type="term" value="F:zinc ion binding"/>
    <property type="evidence" value="ECO:0007669"/>
    <property type="project" value="UniProtKB-KW"/>
</dbReference>
<dbReference type="PANTHER" id="PTHR28042">
    <property type="entry name" value="E3 UBIQUITIN-PROTEIN LIGASE COMPLEX SLX5-SLX8 SUBUNIT SLX5"/>
    <property type="match status" value="1"/>
</dbReference>
<keyword evidence="1" id="KW-0479">Metal-binding</keyword>
<reference evidence="5" key="1">
    <citation type="submission" date="2021-04" db="EMBL/GenBank/DDBJ databases">
        <title>First draft genome resource for Brassicaceae pathogens Fusarium oxysporum f. sp. raphani and Fusarium oxysporum f. sp. rapae.</title>
        <authorList>
            <person name="Asai S."/>
        </authorList>
    </citation>
    <scope>NUCLEOTIDE SEQUENCE</scope>
    <source>
        <strain evidence="5">Tf1208</strain>
    </source>
</reference>
<accession>A0A8J5NNU5</accession>
<dbReference type="InterPro" id="IPR017907">
    <property type="entry name" value="Znf_RING_CS"/>
</dbReference>
<evidence type="ECO:0000256" key="4">
    <source>
        <dbReference type="SAM" id="MobiDB-lite"/>
    </source>
</evidence>
<comment type="caution">
    <text evidence="5">The sequence shown here is derived from an EMBL/GenBank/DDBJ whole genome shotgun (WGS) entry which is preliminary data.</text>
</comment>
<keyword evidence="3" id="KW-0862">Zinc</keyword>
<evidence type="ECO:0000313" key="6">
    <source>
        <dbReference type="Proteomes" id="UP000694050"/>
    </source>
</evidence>
<organism evidence="5 6">
    <name type="scientific">Fusarium oxysporum f. sp. rapae</name>
    <dbReference type="NCBI Taxonomy" id="485398"/>
    <lineage>
        <taxon>Eukaryota</taxon>
        <taxon>Fungi</taxon>
        <taxon>Dikarya</taxon>
        <taxon>Ascomycota</taxon>
        <taxon>Pezizomycotina</taxon>
        <taxon>Sordariomycetes</taxon>
        <taxon>Hypocreomycetidae</taxon>
        <taxon>Hypocreales</taxon>
        <taxon>Nectriaceae</taxon>
        <taxon>Fusarium</taxon>
        <taxon>Fusarium oxysporum species complex</taxon>
    </lineage>
</organism>
<dbReference type="GO" id="GO:0033768">
    <property type="term" value="C:SUMO-targeted ubiquitin ligase complex"/>
    <property type="evidence" value="ECO:0007669"/>
    <property type="project" value="TreeGrafter"/>
</dbReference>
<evidence type="ECO:0000256" key="1">
    <source>
        <dbReference type="ARBA" id="ARBA00022723"/>
    </source>
</evidence>
<evidence type="ECO:0000256" key="3">
    <source>
        <dbReference type="ARBA" id="ARBA00022833"/>
    </source>
</evidence>
<feature type="region of interest" description="Disordered" evidence="4">
    <location>
        <begin position="1"/>
        <end position="94"/>
    </location>
</feature>
<dbReference type="AlphaFoldDB" id="A0A8J5NNU5"/>
<gene>
    <name evidence="5" type="ORF">Forpe1208_v011935</name>
</gene>
<dbReference type="GO" id="GO:0004842">
    <property type="term" value="F:ubiquitin-protein transferase activity"/>
    <property type="evidence" value="ECO:0007669"/>
    <property type="project" value="TreeGrafter"/>
</dbReference>
<evidence type="ECO:0008006" key="7">
    <source>
        <dbReference type="Google" id="ProtNLM"/>
    </source>
</evidence>
<evidence type="ECO:0000313" key="5">
    <source>
        <dbReference type="EMBL" id="KAG7408340.1"/>
    </source>
</evidence>
<feature type="compositionally biased region" description="Polar residues" evidence="4">
    <location>
        <begin position="139"/>
        <end position="148"/>
    </location>
</feature>
<name>A0A8J5NNU5_FUSOX</name>
<keyword evidence="2" id="KW-0863">Zinc-finger</keyword>
<evidence type="ECO:0000256" key="2">
    <source>
        <dbReference type="ARBA" id="ARBA00022771"/>
    </source>
</evidence>
<feature type="region of interest" description="Disordered" evidence="4">
    <location>
        <begin position="127"/>
        <end position="199"/>
    </location>
</feature>
<proteinExistence type="predicted"/>
<sequence>MYEAGASANLGFRRGGRPNHPETQAHHLNPSPSAPGAFHGFPVIDLTRDSDDDLREMVPSQPPRQSRELAPVIDLTGLLDSPPEPQYRDGTTSRRARISRLPPWLASGIFSNNSDHGMNGSTDTFNRRSATWRRPNPTIPTVPNQPSATRPAPPTNFHELLRYGSFHPLARQPDHKPRAPSPPPTRVGFTRDTCADPEKDSENVAICPACCNELAYDPYDTLLDNPVNTSTGKRKRAPKGRRFWALKNCGHVYCADCYNTRKPVQIKRNGTDSRAPDERSPYLVAADFECAIEDCNTRVSTEDDWVGIYL</sequence>